<sequence length="213" mass="24976">MGKITSFLRWPSRQSIAIEPKLKHMDKAANVHYKITKRLYALKGILRSHEDAVNSTEPFLYHELHTHVKDMYFCAEVLLRIHLRGVNGNPDGDYWYDPIRAWRRREESGDTVPEEEKISLRVLLEFWVDEAGRLKEYDFLPKPKQLEFAGLNEMADCYQKLLKKLWQNGDEIGWKGFERERMELISREDAKKHGNVPMTCSRAAIIVEASGMR</sequence>
<evidence type="ECO:0000313" key="1">
    <source>
        <dbReference type="EMBL" id="KAL0636267.1"/>
    </source>
</evidence>
<name>A0ABR3GKI4_9PEZI</name>
<dbReference type="Proteomes" id="UP001447188">
    <property type="component" value="Unassembled WGS sequence"/>
</dbReference>
<keyword evidence="2" id="KW-1185">Reference proteome</keyword>
<reference evidence="1 2" key="1">
    <citation type="submission" date="2024-02" db="EMBL/GenBank/DDBJ databases">
        <title>Discinaceae phylogenomics.</title>
        <authorList>
            <person name="Dirks A.C."/>
            <person name="James T.Y."/>
        </authorList>
    </citation>
    <scope>NUCLEOTIDE SEQUENCE [LARGE SCALE GENOMIC DNA]</scope>
    <source>
        <strain evidence="1 2">ACD0624</strain>
    </source>
</reference>
<comment type="caution">
    <text evidence="1">The sequence shown here is derived from an EMBL/GenBank/DDBJ whole genome shotgun (WGS) entry which is preliminary data.</text>
</comment>
<organism evidence="1 2">
    <name type="scientific">Discina gigas</name>
    <dbReference type="NCBI Taxonomy" id="1032678"/>
    <lineage>
        <taxon>Eukaryota</taxon>
        <taxon>Fungi</taxon>
        <taxon>Dikarya</taxon>
        <taxon>Ascomycota</taxon>
        <taxon>Pezizomycotina</taxon>
        <taxon>Pezizomycetes</taxon>
        <taxon>Pezizales</taxon>
        <taxon>Discinaceae</taxon>
        <taxon>Discina</taxon>
    </lineage>
</organism>
<proteinExistence type="predicted"/>
<dbReference type="EMBL" id="JBBBZM010000053">
    <property type="protein sequence ID" value="KAL0636267.1"/>
    <property type="molecule type" value="Genomic_DNA"/>
</dbReference>
<accession>A0ABR3GKI4</accession>
<evidence type="ECO:0000313" key="2">
    <source>
        <dbReference type="Proteomes" id="UP001447188"/>
    </source>
</evidence>
<protein>
    <submittedName>
        <fullName evidence="1">Uncharacterized protein</fullName>
    </submittedName>
</protein>
<gene>
    <name evidence="1" type="ORF">Q9L58_004724</name>
</gene>